<evidence type="ECO:0000256" key="6">
    <source>
        <dbReference type="ARBA" id="ARBA00047686"/>
    </source>
</evidence>
<comment type="function">
    <text evidence="7">This enzyme is involved in nucleotide metabolism: it produces dUMP, the immediate precursor of thymidine nucleotides and it decreases the intracellular concentration of dUTP so that uracil cannot be incorporated into DNA.</text>
</comment>
<dbReference type="NCBIfam" id="TIGR00576">
    <property type="entry name" value="dut"/>
    <property type="match status" value="1"/>
</dbReference>
<keyword evidence="5 7" id="KW-0546">Nucleotide metabolism</keyword>
<dbReference type="FunFam" id="2.70.40.10:FF:000002">
    <property type="entry name" value="dUTP diphosphatase"/>
    <property type="match status" value="1"/>
</dbReference>
<evidence type="ECO:0000256" key="2">
    <source>
        <dbReference type="ARBA" id="ARBA00022723"/>
    </source>
</evidence>
<evidence type="ECO:0000256" key="1">
    <source>
        <dbReference type="ARBA" id="ARBA00006581"/>
    </source>
</evidence>
<dbReference type="GO" id="GO:0046081">
    <property type="term" value="P:dUTP catabolic process"/>
    <property type="evidence" value="ECO:0007669"/>
    <property type="project" value="InterPro"/>
</dbReference>
<organism evidence="9 10">
    <name type="scientific">Abyssobacteria bacterium (strain SURF_5)</name>
    <dbReference type="NCBI Taxonomy" id="2093360"/>
    <lineage>
        <taxon>Bacteria</taxon>
        <taxon>Pseudomonadati</taxon>
        <taxon>Candidatus Hydrogenedentota</taxon>
        <taxon>Candidatus Abyssobacteria</taxon>
    </lineage>
</organism>
<comment type="cofactor">
    <cofactor evidence="7">
        <name>Mg(2+)</name>
        <dbReference type="ChEBI" id="CHEBI:18420"/>
    </cofactor>
</comment>
<dbReference type="CDD" id="cd07557">
    <property type="entry name" value="trimeric_dUTPase"/>
    <property type="match status" value="1"/>
</dbReference>
<feature type="binding site" evidence="7">
    <location>
        <begin position="67"/>
        <end position="69"/>
    </location>
    <ligand>
        <name>substrate</name>
    </ligand>
</feature>
<dbReference type="InterPro" id="IPR033704">
    <property type="entry name" value="dUTPase_trimeric"/>
</dbReference>
<keyword evidence="4 7" id="KW-0460">Magnesium</keyword>
<keyword evidence="2 7" id="KW-0479">Metal-binding</keyword>
<dbReference type="GO" id="GO:0006226">
    <property type="term" value="P:dUMP biosynthetic process"/>
    <property type="evidence" value="ECO:0007669"/>
    <property type="project" value="UniProtKB-UniRule"/>
</dbReference>
<dbReference type="Pfam" id="PF00692">
    <property type="entry name" value="dUTPase"/>
    <property type="match status" value="1"/>
</dbReference>
<dbReference type="AlphaFoldDB" id="A0A3A4NUD4"/>
<dbReference type="EC" id="3.6.1.23" evidence="7"/>
<dbReference type="PANTHER" id="PTHR11241:SF0">
    <property type="entry name" value="DEOXYURIDINE 5'-TRIPHOSPHATE NUCLEOTIDOHYDROLASE"/>
    <property type="match status" value="1"/>
</dbReference>
<dbReference type="SUPFAM" id="SSF51283">
    <property type="entry name" value="dUTPase-like"/>
    <property type="match status" value="1"/>
</dbReference>
<dbReference type="EMBL" id="QZKU01000055">
    <property type="protein sequence ID" value="RJP22642.1"/>
    <property type="molecule type" value="Genomic_DNA"/>
</dbReference>
<proteinExistence type="inferred from homology"/>
<feature type="domain" description="dUTPase-like" evidence="8">
    <location>
        <begin position="16"/>
        <end position="146"/>
    </location>
</feature>
<evidence type="ECO:0000313" key="9">
    <source>
        <dbReference type="EMBL" id="RJP22642.1"/>
    </source>
</evidence>
<sequence length="147" mass="15665">MITVKVMRLPHNQDLPLPEKMSRLSAGFDLRAAVEEPVSIAPGQSARIPTGLAFSIPAGYEGQVRPRSGLAMNHGLTILNAPGTIDADYRGEVKVLLVNLGKETVHVKRGDRIAQLIIAPVIQAAIEEATELDSTERGHGGFGHTGV</sequence>
<reference evidence="9 10" key="1">
    <citation type="journal article" date="2017" name="ISME J.">
        <title>Energy and carbon metabolisms in a deep terrestrial subsurface fluid microbial community.</title>
        <authorList>
            <person name="Momper L."/>
            <person name="Jungbluth S.P."/>
            <person name="Lee M.D."/>
            <person name="Amend J.P."/>
        </authorList>
    </citation>
    <scope>NUCLEOTIDE SEQUENCE [LARGE SCALE GENOMIC DNA]</scope>
    <source>
        <strain evidence="9">SURF_5</strain>
    </source>
</reference>
<dbReference type="InterPro" id="IPR008181">
    <property type="entry name" value="dUTPase"/>
</dbReference>
<accession>A0A3A4NUD4</accession>
<dbReference type="Proteomes" id="UP000265882">
    <property type="component" value="Unassembled WGS sequence"/>
</dbReference>
<dbReference type="InterPro" id="IPR029054">
    <property type="entry name" value="dUTPase-like"/>
</dbReference>
<evidence type="ECO:0000256" key="7">
    <source>
        <dbReference type="HAMAP-Rule" id="MF_00116"/>
    </source>
</evidence>
<evidence type="ECO:0000256" key="5">
    <source>
        <dbReference type="ARBA" id="ARBA00023080"/>
    </source>
</evidence>
<dbReference type="InterPro" id="IPR036157">
    <property type="entry name" value="dUTPase-like_sf"/>
</dbReference>
<evidence type="ECO:0000256" key="3">
    <source>
        <dbReference type="ARBA" id="ARBA00022801"/>
    </source>
</evidence>
<gene>
    <name evidence="7" type="primary">dut</name>
    <name evidence="9" type="ORF">C4520_07965</name>
</gene>
<dbReference type="HAMAP" id="MF_00116">
    <property type="entry name" value="dUTPase_bact"/>
    <property type="match status" value="1"/>
</dbReference>
<comment type="caution">
    <text evidence="7">Lacks conserved residue(s) required for the propagation of feature annotation.</text>
</comment>
<feature type="binding site" evidence="7">
    <location>
        <position position="80"/>
    </location>
    <ligand>
        <name>substrate</name>
    </ligand>
</feature>
<comment type="similarity">
    <text evidence="1 7">Belongs to the dUTPase family.</text>
</comment>
<dbReference type="NCBIfam" id="NF001862">
    <property type="entry name" value="PRK00601.1"/>
    <property type="match status" value="1"/>
</dbReference>
<dbReference type="Gene3D" id="2.70.40.10">
    <property type="match status" value="1"/>
</dbReference>
<name>A0A3A4NUD4_ABYX5</name>
<dbReference type="UniPathway" id="UPA00610">
    <property type="reaction ID" value="UER00666"/>
</dbReference>
<feature type="binding site" evidence="7">
    <location>
        <begin position="84"/>
        <end position="86"/>
    </location>
    <ligand>
        <name>substrate</name>
    </ligand>
</feature>
<evidence type="ECO:0000259" key="8">
    <source>
        <dbReference type="Pfam" id="PF00692"/>
    </source>
</evidence>
<evidence type="ECO:0000256" key="4">
    <source>
        <dbReference type="ARBA" id="ARBA00022842"/>
    </source>
</evidence>
<protein>
    <recommendedName>
        <fullName evidence="7">Deoxyuridine 5'-triphosphate nucleotidohydrolase</fullName>
        <shortName evidence="7">dUTPase</shortName>
        <ecNumber evidence="7">3.6.1.23</ecNumber>
    </recommendedName>
    <alternativeName>
        <fullName evidence="7">dUTP pyrophosphatase</fullName>
    </alternativeName>
</protein>
<dbReference type="GO" id="GO:0004170">
    <property type="term" value="F:dUTP diphosphatase activity"/>
    <property type="evidence" value="ECO:0007669"/>
    <property type="project" value="UniProtKB-UniRule"/>
</dbReference>
<dbReference type="PANTHER" id="PTHR11241">
    <property type="entry name" value="DEOXYURIDINE 5'-TRIPHOSPHATE NUCLEOTIDOHYDROLASE"/>
    <property type="match status" value="1"/>
</dbReference>
<comment type="catalytic activity">
    <reaction evidence="6 7">
        <text>dUTP + H2O = dUMP + diphosphate + H(+)</text>
        <dbReference type="Rhea" id="RHEA:10248"/>
        <dbReference type="ChEBI" id="CHEBI:15377"/>
        <dbReference type="ChEBI" id="CHEBI:15378"/>
        <dbReference type="ChEBI" id="CHEBI:33019"/>
        <dbReference type="ChEBI" id="CHEBI:61555"/>
        <dbReference type="ChEBI" id="CHEBI:246422"/>
        <dbReference type="EC" id="3.6.1.23"/>
    </reaction>
</comment>
<comment type="caution">
    <text evidence="9">The sequence shown here is derived from an EMBL/GenBank/DDBJ whole genome shotgun (WGS) entry which is preliminary data.</text>
</comment>
<comment type="pathway">
    <text evidence="7">Pyrimidine metabolism; dUMP biosynthesis; dUMP from dCTP (dUTP route): step 2/2.</text>
</comment>
<keyword evidence="3 7" id="KW-0378">Hydrolase</keyword>
<dbReference type="GO" id="GO:0000287">
    <property type="term" value="F:magnesium ion binding"/>
    <property type="evidence" value="ECO:0007669"/>
    <property type="project" value="UniProtKB-UniRule"/>
</dbReference>
<evidence type="ECO:0000313" key="10">
    <source>
        <dbReference type="Proteomes" id="UP000265882"/>
    </source>
</evidence>